<reference evidence="3 4" key="1">
    <citation type="submission" date="2023-07" db="EMBL/GenBank/DDBJ databases">
        <title>Sequencing the genomes of 1000 actinobacteria strains.</title>
        <authorList>
            <person name="Klenk H.-P."/>
        </authorList>
    </citation>
    <scope>NUCLEOTIDE SEQUENCE [LARGE SCALE GENOMIC DNA]</scope>
    <source>
        <strain evidence="3 4">DSM 44508</strain>
    </source>
</reference>
<dbReference type="Gene3D" id="3.90.79.10">
    <property type="entry name" value="Nucleoside Triphosphate Pyrophosphohydrolase"/>
    <property type="match status" value="1"/>
</dbReference>
<dbReference type="Gene3D" id="3.40.50.1240">
    <property type="entry name" value="Phosphoglycerate mutase-like"/>
    <property type="match status" value="1"/>
</dbReference>
<protein>
    <submittedName>
        <fullName evidence="3">8-oxo-dGTP diphosphatase</fullName>
        <ecNumber evidence="3">3.6.1.55</ecNumber>
    </submittedName>
</protein>
<dbReference type="InterPro" id="IPR020084">
    <property type="entry name" value="NUDIX_hydrolase_CS"/>
</dbReference>
<dbReference type="PROSITE" id="PS51462">
    <property type="entry name" value="NUDIX"/>
    <property type="match status" value="1"/>
</dbReference>
<dbReference type="PROSITE" id="PS00893">
    <property type="entry name" value="NUDIX_BOX"/>
    <property type="match status" value="1"/>
</dbReference>
<dbReference type="PANTHER" id="PTHR21340:SF0">
    <property type="entry name" value="BIS(5'-NUCLEOSYL)-TETRAPHOSPHATASE [ASYMMETRICAL]"/>
    <property type="match status" value="1"/>
</dbReference>
<sequence>MTNFPPAHQSNVTGALVATFEKIPAAPAEDFTRPVFAAGAVLWRRNQHGDVEYACIHRPHYDDWSLAKGKVDPGESLPATAAREILEETGFHVRLTKLLPKVTYPMGGKTKVVYYWLAEVIGGSFIANSEVDTISWLGFDAAVATLSYTLDHTTLRAADAQIQRGETSRIVLVRQTGKESQATLTKATQLARMLAPFHPQSVHSLSEHACVATATPLAQWLGIKVATFGIAVEDLPQADFAQLIRSLTDVPGTHVVVARGKLIRTFLQQLCPALADAGVIEVFKGSCWLLGFNNRQLVGIDYVASAAAVLAAKNTVSQ</sequence>
<dbReference type="SUPFAM" id="SSF55811">
    <property type="entry name" value="Nudix"/>
    <property type="match status" value="1"/>
</dbReference>
<evidence type="ECO:0000313" key="3">
    <source>
        <dbReference type="EMBL" id="MDR7355457.1"/>
    </source>
</evidence>
<evidence type="ECO:0000256" key="1">
    <source>
        <dbReference type="ARBA" id="ARBA00022801"/>
    </source>
</evidence>
<dbReference type="PANTHER" id="PTHR21340">
    <property type="entry name" value="DIADENOSINE 5,5-P1,P4-TETRAPHOSPHATE PYROPHOSPHOHYDROLASE MUTT"/>
    <property type="match status" value="1"/>
</dbReference>
<keyword evidence="4" id="KW-1185">Reference proteome</keyword>
<comment type="caution">
    <text evidence="3">The sequence shown here is derived from an EMBL/GenBank/DDBJ whole genome shotgun (WGS) entry which is preliminary data.</text>
</comment>
<keyword evidence="1 3" id="KW-0378">Hydrolase</keyword>
<dbReference type="Pfam" id="PF00293">
    <property type="entry name" value="NUDIX"/>
    <property type="match status" value="1"/>
</dbReference>
<feature type="domain" description="Nudix hydrolase" evidence="2">
    <location>
        <begin position="33"/>
        <end position="159"/>
    </location>
</feature>
<accession>A0ABU2B9Z4</accession>
<dbReference type="InterPro" id="IPR029033">
    <property type="entry name" value="His_PPase_superfam"/>
</dbReference>
<evidence type="ECO:0000313" key="4">
    <source>
        <dbReference type="Proteomes" id="UP001183619"/>
    </source>
</evidence>
<dbReference type="Proteomes" id="UP001183619">
    <property type="component" value="Unassembled WGS sequence"/>
</dbReference>
<organism evidence="3 4">
    <name type="scientific">Corynebacterium felinum</name>
    <dbReference type="NCBI Taxonomy" id="131318"/>
    <lineage>
        <taxon>Bacteria</taxon>
        <taxon>Bacillati</taxon>
        <taxon>Actinomycetota</taxon>
        <taxon>Actinomycetes</taxon>
        <taxon>Mycobacteriales</taxon>
        <taxon>Corynebacteriaceae</taxon>
        <taxon>Corynebacterium</taxon>
    </lineage>
</organism>
<dbReference type="GO" id="GO:0035539">
    <property type="term" value="F:8-oxo-7,8-dihydrodeoxyguanosine triphosphate pyrophosphatase activity"/>
    <property type="evidence" value="ECO:0007669"/>
    <property type="project" value="UniProtKB-EC"/>
</dbReference>
<dbReference type="InterPro" id="IPR051325">
    <property type="entry name" value="Nudix_hydrolase_domain"/>
</dbReference>
<dbReference type="RefSeq" id="WP_277104097.1">
    <property type="nucleotide sequence ID" value="NZ_BAAAJS010000001.1"/>
</dbReference>
<gene>
    <name evidence="3" type="ORF">J2S37_001995</name>
</gene>
<dbReference type="CDD" id="cd03673">
    <property type="entry name" value="NUDIX_Ap6A_hydrolase"/>
    <property type="match status" value="1"/>
</dbReference>
<proteinExistence type="predicted"/>
<dbReference type="EC" id="3.6.1.55" evidence="3"/>
<dbReference type="InterPro" id="IPR015797">
    <property type="entry name" value="NUDIX_hydrolase-like_dom_sf"/>
</dbReference>
<evidence type="ECO:0000259" key="2">
    <source>
        <dbReference type="PROSITE" id="PS51462"/>
    </source>
</evidence>
<dbReference type="EMBL" id="JAVDYF010000001">
    <property type="protein sequence ID" value="MDR7355457.1"/>
    <property type="molecule type" value="Genomic_DNA"/>
</dbReference>
<name>A0ABU2B9Z4_9CORY</name>
<dbReference type="InterPro" id="IPR000086">
    <property type="entry name" value="NUDIX_hydrolase_dom"/>
</dbReference>